<evidence type="ECO:0000313" key="2">
    <source>
        <dbReference type="Proteomes" id="UP000295636"/>
    </source>
</evidence>
<dbReference type="AlphaFoldDB" id="A0A4R5KTC2"/>
<name>A0A4R5KTC2_9BACL</name>
<accession>A0A4R5KTC2</accession>
<gene>
    <name evidence="1" type="ORF">E1757_11590</name>
</gene>
<evidence type="ECO:0000313" key="1">
    <source>
        <dbReference type="EMBL" id="TDF98137.1"/>
    </source>
</evidence>
<protein>
    <submittedName>
        <fullName evidence="1">Uncharacterized protein</fullName>
    </submittedName>
</protein>
<dbReference type="EMBL" id="SMRT01000004">
    <property type="protein sequence ID" value="TDF98137.1"/>
    <property type="molecule type" value="Genomic_DNA"/>
</dbReference>
<reference evidence="1 2" key="1">
    <citation type="submission" date="2019-03" db="EMBL/GenBank/DDBJ databases">
        <title>This is whole genome sequence of Paenibacillus sp MS74 strain.</title>
        <authorList>
            <person name="Trinh H.N."/>
        </authorList>
    </citation>
    <scope>NUCLEOTIDE SEQUENCE [LARGE SCALE GENOMIC DNA]</scope>
    <source>
        <strain evidence="1 2">MS74</strain>
    </source>
</reference>
<organism evidence="1 2">
    <name type="scientific">Paenibacillus piri</name>
    <dbReference type="NCBI Taxonomy" id="2547395"/>
    <lineage>
        <taxon>Bacteria</taxon>
        <taxon>Bacillati</taxon>
        <taxon>Bacillota</taxon>
        <taxon>Bacilli</taxon>
        <taxon>Bacillales</taxon>
        <taxon>Paenibacillaceae</taxon>
        <taxon>Paenibacillus</taxon>
    </lineage>
</organism>
<sequence>MLKEFINKQVTILFIDGGSVSGGTLIEMDEKFVKYQSPQSLNIIPITSIKSVTLQSGENHNATVRGFR</sequence>
<dbReference type="OrthoDB" id="2642715at2"/>
<keyword evidence="2" id="KW-1185">Reference proteome</keyword>
<proteinExistence type="predicted"/>
<dbReference type="RefSeq" id="WP_133227943.1">
    <property type="nucleotide sequence ID" value="NZ_SMRT01000004.1"/>
</dbReference>
<dbReference type="Proteomes" id="UP000295636">
    <property type="component" value="Unassembled WGS sequence"/>
</dbReference>
<comment type="caution">
    <text evidence="1">The sequence shown here is derived from an EMBL/GenBank/DDBJ whole genome shotgun (WGS) entry which is preliminary data.</text>
</comment>